<protein>
    <submittedName>
        <fullName evidence="1">Uncharacterized protein</fullName>
    </submittedName>
</protein>
<keyword evidence="2" id="KW-1185">Reference proteome</keyword>
<organism evidence="1 2">
    <name type="scientific">Melastoma candidum</name>
    <dbReference type="NCBI Taxonomy" id="119954"/>
    <lineage>
        <taxon>Eukaryota</taxon>
        <taxon>Viridiplantae</taxon>
        <taxon>Streptophyta</taxon>
        <taxon>Embryophyta</taxon>
        <taxon>Tracheophyta</taxon>
        <taxon>Spermatophyta</taxon>
        <taxon>Magnoliopsida</taxon>
        <taxon>eudicotyledons</taxon>
        <taxon>Gunneridae</taxon>
        <taxon>Pentapetalae</taxon>
        <taxon>rosids</taxon>
        <taxon>malvids</taxon>
        <taxon>Myrtales</taxon>
        <taxon>Melastomataceae</taxon>
        <taxon>Melastomatoideae</taxon>
        <taxon>Melastomateae</taxon>
        <taxon>Melastoma</taxon>
    </lineage>
</organism>
<name>A0ACB9L1Y8_9MYRT</name>
<proteinExistence type="predicted"/>
<sequence length="364" mass="42705">MARKNTRRDPESSSPCDSALAGQYNERTREFSSPNHRCRTDQNCNERTASMCADFSEWFQASSWRSYTRRRSTTRIKRKDMDTLWPPSDWQVSRPFTRLQSRKCSITSVSFSADCSTCSKPSKRRKDPHSKSIIDLSSESCSPSSEISARETSVRSWSSRQKRLDTNAFQNCFEQIFAKLPEEKRESFCFLDCLWFSLYFEKSKSSREKVLRWIKCKHVFRKKYIVIPIVRWRHWNLLILCHFGEISPSQIRTPCMLLLDSLHLANPKRHEAEIRRFVLDIYGSDGTSDPEKMARMARVPLLLPKVPQQRNQECGHFVLYFASLFADNAPEDFSRLGYPYFMKEDWFCPSDLNSFCIEYGLSLN</sequence>
<gene>
    <name evidence="1" type="ORF">MLD38_039392</name>
</gene>
<dbReference type="EMBL" id="CM042891">
    <property type="protein sequence ID" value="KAI4303799.1"/>
    <property type="molecule type" value="Genomic_DNA"/>
</dbReference>
<comment type="caution">
    <text evidence="1">The sequence shown here is derived from an EMBL/GenBank/DDBJ whole genome shotgun (WGS) entry which is preliminary data.</text>
</comment>
<evidence type="ECO:0000313" key="2">
    <source>
        <dbReference type="Proteomes" id="UP001057402"/>
    </source>
</evidence>
<accession>A0ACB9L1Y8</accession>
<dbReference type="Proteomes" id="UP001057402">
    <property type="component" value="Chromosome 12"/>
</dbReference>
<evidence type="ECO:0000313" key="1">
    <source>
        <dbReference type="EMBL" id="KAI4303799.1"/>
    </source>
</evidence>
<reference evidence="2" key="1">
    <citation type="journal article" date="2023" name="Front. Plant Sci.">
        <title>Chromosomal-level genome assembly of Melastoma candidum provides insights into trichome evolution.</title>
        <authorList>
            <person name="Zhong Y."/>
            <person name="Wu W."/>
            <person name="Sun C."/>
            <person name="Zou P."/>
            <person name="Liu Y."/>
            <person name="Dai S."/>
            <person name="Zhou R."/>
        </authorList>
    </citation>
    <scope>NUCLEOTIDE SEQUENCE [LARGE SCALE GENOMIC DNA]</scope>
</reference>